<dbReference type="GO" id="GO:0008825">
    <property type="term" value="F:cyclopropane-fatty-acyl-phospholipid synthase activity"/>
    <property type="evidence" value="ECO:0007669"/>
    <property type="project" value="UniProtKB-EC"/>
</dbReference>
<dbReference type="Pfam" id="PF02353">
    <property type="entry name" value="CMAS"/>
    <property type="match status" value="1"/>
</dbReference>
<dbReference type="InterPro" id="IPR029063">
    <property type="entry name" value="SAM-dependent_MTases_sf"/>
</dbReference>
<dbReference type="CDD" id="cd02440">
    <property type="entry name" value="AdoMet_MTases"/>
    <property type="match status" value="1"/>
</dbReference>
<evidence type="ECO:0000313" key="8">
    <source>
        <dbReference type="EMBL" id="CAL95927.1"/>
    </source>
</evidence>
<feature type="active site" evidence="6">
    <location>
        <position position="407"/>
    </location>
</feature>
<dbReference type="GO" id="GO:0032259">
    <property type="term" value="P:methylation"/>
    <property type="evidence" value="ECO:0007669"/>
    <property type="project" value="UniProtKB-KW"/>
</dbReference>
<dbReference type="PIRSF" id="PIRSF003085">
    <property type="entry name" value="CMAS"/>
    <property type="match status" value="1"/>
</dbReference>
<dbReference type="InterPro" id="IPR050723">
    <property type="entry name" value="CFA/CMAS"/>
</dbReference>
<keyword evidence="4" id="KW-0949">S-adenosyl-L-methionine</keyword>
<proteinExistence type="inferred from homology"/>
<keyword evidence="2 8" id="KW-0489">Methyltransferase</keyword>
<reference evidence="8 9" key="1">
    <citation type="journal article" date="2006" name="Nat. Biotechnol.">
        <title>Complete genome of the mutualistic, N2-fixing grass endophyte Azoarcus sp. strain BH72.</title>
        <authorList>
            <person name="Krause A."/>
            <person name="Ramakumar A."/>
            <person name="Bartels D."/>
            <person name="Battistoni F."/>
            <person name="Bekel T."/>
            <person name="Boch J."/>
            <person name="Boehm M."/>
            <person name="Friedrich F."/>
            <person name="Hurek T."/>
            <person name="Krause L."/>
            <person name="Linke B."/>
            <person name="McHardy A.C."/>
            <person name="Sarkar A."/>
            <person name="Schneiker S."/>
            <person name="Syed A.A."/>
            <person name="Thauer R."/>
            <person name="Vorhoelter F.-J."/>
            <person name="Weidner S."/>
            <person name="Puehler A."/>
            <person name="Reinhold-Hurek B."/>
            <person name="Kaiser O."/>
            <person name="Goesmann A."/>
        </authorList>
    </citation>
    <scope>NUCLEOTIDE SEQUENCE [LARGE SCALE GENOMIC DNA]</scope>
    <source>
        <strain evidence="8 9">BH72</strain>
    </source>
</reference>
<evidence type="ECO:0000313" key="9">
    <source>
        <dbReference type="Proteomes" id="UP000002588"/>
    </source>
</evidence>
<dbReference type="HOGENOM" id="CLU_026434_0_2_4"/>
<accession>A1KAS1</accession>
<dbReference type="Proteomes" id="UP000002588">
    <property type="component" value="Chromosome"/>
</dbReference>
<evidence type="ECO:0000256" key="7">
    <source>
        <dbReference type="SAM" id="MobiDB-lite"/>
    </source>
</evidence>
<gene>
    <name evidence="8" type="primary">cfaA</name>
    <name evidence="8" type="ordered locus">azo3311</name>
</gene>
<dbReference type="PANTHER" id="PTHR43667:SF2">
    <property type="entry name" value="FATTY ACID C-METHYL TRANSFERASE"/>
    <property type="match status" value="1"/>
</dbReference>
<dbReference type="GO" id="GO:0008610">
    <property type="term" value="P:lipid biosynthetic process"/>
    <property type="evidence" value="ECO:0007669"/>
    <property type="project" value="InterPro"/>
</dbReference>
<dbReference type="SUPFAM" id="SSF53335">
    <property type="entry name" value="S-adenosyl-L-methionine-dependent methyltransferases"/>
    <property type="match status" value="1"/>
</dbReference>
<dbReference type="KEGG" id="azo:azo3311"/>
<protein>
    <submittedName>
        <fullName evidence="8">Cyclopropane-fatty-acyl-phospholipid synthase</fullName>
        <ecNumber evidence="8">2.1.1.79</ecNumber>
    </submittedName>
</protein>
<evidence type="ECO:0000256" key="5">
    <source>
        <dbReference type="ARBA" id="ARBA00023098"/>
    </source>
</evidence>
<keyword evidence="5" id="KW-0443">Lipid metabolism</keyword>
<dbReference type="eggNOG" id="COG2230">
    <property type="taxonomic scope" value="Bacteria"/>
</dbReference>
<dbReference type="RefSeq" id="WP_011767034.1">
    <property type="nucleotide sequence ID" value="NC_008702.1"/>
</dbReference>
<evidence type="ECO:0000256" key="1">
    <source>
        <dbReference type="ARBA" id="ARBA00010815"/>
    </source>
</evidence>
<evidence type="ECO:0000256" key="4">
    <source>
        <dbReference type="ARBA" id="ARBA00022691"/>
    </source>
</evidence>
<feature type="region of interest" description="Disordered" evidence="7">
    <location>
        <begin position="1"/>
        <end position="28"/>
    </location>
</feature>
<dbReference type="InterPro" id="IPR003333">
    <property type="entry name" value="CMAS"/>
</dbReference>
<dbReference type="EMBL" id="AM406670">
    <property type="protein sequence ID" value="CAL95927.1"/>
    <property type="molecule type" value="Genomic_DNA"/>
</dbReference>
<evidence type="ECO:0000256" key="3">
    <source>
        <dbReference type="ARBA" id="ARBA00022679"/>
    </source>
</evidence>
<dbReference type="EC" id="2.1.1.79" evidence="8"/>
<dbReference type="Gene3D" id="3.40.50.150">
    <property type="entry name" value="Vaccinia Virus protein VP39"/>
    <property type="match status" value="1"/>
</dbReference>
<dbReference type="PANTHER" id="PTHR43667">
    <property type="entry name" value="CYCLOPROPANE-FATTY-ACYL-PHOSPHOLIPID SYNTHASE"/>
    <property type="match status" value="1"/>
</dbReference>
<organism evidence="8 9">
    <name type="scientific">Azoarcus sp. (strain BH72)</name>
    <dbReference type="NCBI Taxonomy" id="418699"/>
    <lineage>
        <taxon>Bacteria</taxon>
        <taxon>Pseudomonadati</taxon>
        <taxon>Pseudomonadota</taxon>
        <taxon>Betaproteobacteria</taxon>
        <taxon>Rhodocyclales</taxon>
        <taxon>Zoogloeaceae</taxon>
        <taxon>Azoarcus</taxon>
    </lineage>
</organism>
<keyword evidence="9" id="KW-1185">Reference proteome</keyword>
<evidence type="ECO:0000256" key="2">
    <source>
        <dbReference type="ARBA" id="ARBA00022603"/>
    </source>
</evidence>
<keyword evidence="3 8" id="KW-0808">Transferase</keyword>
<dbReference type="STRING" id="62928.azo3311"/>
<sequence length="427" mass="47204">MNAAESQLPRPGVLERPPAGAAGRTGQDAALPRGARLALDMLDRIEGGSVALTLPDGGTYCLGRGPQRAHLRVRDLGMFDAALAHGDIGFGEGYMEGDWDCADGDELAALLGLLATNRKVLDTAIRGRFLRLLGHRLAHLFNANTRSGARRNIEAHYDLGNRFYRLWLDPTMSYSAALFAEGDDQPDADRLAEAQRRKYRRVLDQLGARAGQTVLEIGCGWGGFAEVAVQEYGCRVVGLTLSPAQLGYAQARAAAGGYATEAEFRLCDYRDVEGRFDHIASIEMIEAVGEAYWPTYFRQIARLLASGGRCVVQAITIDDALFARYRRGTDFIQRYIFPGGMLPAPAQIRRHSARAGLAITDDFGFGDHYARTLACWRQRFDAQGEALARLGFPARFTRMWRFYLAYCEAGFRSGDLDVRHYTFSRRG</sequence>
<evidence type="ECO:0000256" key="6">
    <source>
        <dbReference type="PIRSR" id="PIRSR003085-1"/>
    </source>
</evidence>
<comment type="similarity">
    <text evidence="1">Belongs to the CFA/CMAS family.</text>
</comment>
<dbReference type="AlphaFoldDB" id="A1KAS1"/>
<name>A1KAS1_AZOSB</name>